<dbReference type="Proteomes" id="UP000681340">
    <property type="component" value="Unassembled WGS sequence"/>
</dbReference>
<organism evidence="2 3">
    <name type="scientific">Actinoplanes auranticolor</name>
    <dbReference type="NCBI Taxonomy" id="47988"/>
    <lineage>
        <taxon>Bacteria</taxon>
        <taxon>Bacillati</taxon>
        <taxon>Actinomycetota</taxon>
        <taxon>Actinomycetes</taxon>
        <taxon>Micromonosporales</taxon>
        <taxon>Micromonosporaceae</taxon>
        <taxon>Actinoplanes</taxon>
    </lineage>
</organism>
<evidence type="ECO:0000313" key="2">
    <source>
        <dbReference type="EMBL" id="GIM80439.1"/>
    </source>
</evidence>
<accession>A0A919VVC9</accession>
<protein>
    <submittedName>
        <fullName evidence="2">Uncharacterized protein</fullName>
    </submittedName>
</protein>
<keyword evidence="3" id="KW-1185">Reference proteome</keyword>
<feature type="region of interest" description="Disordered" evidence="1">
    <location>
        <begin position="1"/>
        <end position="27"/>
    </location>
</feature>
<dbReference type="RefSeq" id="WP_212994829.1">
    <property type="nucleotide sequence ID" value="NZ_BAABEA010000014.1"/>
</dbReference>
<name>A0A919VVC9_9ACTN</name>
<evidence type="ECO:0000313" key="3">
    <source>
        <dbReference type="Proteomes" id="UP000681340"/>
    </source>
</evidence>
<reference evidence="2" key="1">
    <citation type="submission" date="2021-03" db="EMBL/GenBank/DDBJ databases">
        <title>Whole genome shotgun sequence of Actinoplanes auranticolor NBRC 12245.</title>
        <authorList>
            <person name="Komaki H."/>
            <person name="Tamura T."/>
        </authorList>
    </citation>
    <scope>NUCLEOTIDE SEQUENCE</scope>
    <source>
        <strain evidence="2">NBRC 12245</strain>
    </source>
</reference>
<sequence>MTAETRAGAARPLPYRPVQQDPYGDHVGHRRVDRLVAAVTPGDRTAFGILHRATEQLRLISAGPARTWQAAIDDARDGQRYAELAVRLAAPVPAADERRPRTRA</sequence>
<proteinExistence type="predicted"/>
<gene>
    <name evidence="2" type="ORF">Aau02nite_90560</name>
</gene>
<dbReference type="EMBL" id="BOQL01000099">
    <property type="protein sequence ID" value="GIM80439.1"/>
    <property type="molecule type" value="Genomic_DNA"/>
</dbReference>
<evidence type="ECO:0000256" key="1">
    <source>
        <dbReference type="SAM" id="MobiDB-lite"/>
    </source>
</evidence>
<dbReference type="AlphaFoldDB" id="A0A919VVC9"/>
<comment type="caution">
    <text evidence="2">The sequence shown here is derived from an EMBL/GenBank/DDBJ whole genome shotgun (WGS) entry which is preliminary data.</text>
</comment>